<protein>
    <recommendedName>
        <fullName evidence="3">DNA-directed RNA polymerase</fullName>
    </recommendedName>
</protein>
<evidence type="ECO:0000313" key="2">
    <source>
        <dbReference type="Proteomes" id="UP000248745"/>
    </source>
</evidence>
<dbReference type="AlphaFoldDB" id="A0A2W2BXN0"/>
<proteinExistence type="predicted"/>
<keyword evidence="2" id="KW-1185">Reference proteome</keyword>
<dbReference type="Proteomes" id="UP000248745">
    <property type="component" value="Unassembled WGS sequence"/>
</dbReference>
<dbReference type="EMBL" id="QKTW01000017">
    <property type="protein sequence ID" value="PZF72613.1"/>
    <property type="molecule type" value="Genomic_DNA"/>
</dbReference>
<accession>A0A2W2BXN0</accession>
<name>A0A2W2BXN0_9BACT</name>
<reference evidence="1 2" key="1">
    <citation type="submission" date="2018-06" db="EMBL/GenBank/DDBJ databases">
        <title>Mucibacter soli gen. nov., sp. nov., a new member of the family Chitinophagaceae producing mucin.</title>
        <authorList>
            <person name="Kim M.-K."/>
            <person name="Park S."/>
            <person name="Kim T.-S."/>
            <person name="Joung Y."/>
            <person name="Han J.-H."/>
            <person name="Kim S.B."/>
        </authorList>
    </citation>
    <scope>NUCLEOTIDE SEQUENCE [LARGE SCALE GENOMIC DNA]</scope>
    <source>
        <strain evidence="1 2">R1-15</strain>
    </source>
</reference>
<comment type="caution">
    <text evidence="1">The sequence shown here is derived from an EMBL/GenBank/DDBJ whole genome shotgun (WGS) entry which is preliminary data.</text>
</comment>
<evidence type="ECO:0000313" key="1">
    <source>
        <dbReference type="EMBL" id="PZF72613.1"/>
    </source>
</evidence>
<organism evidence="1 2">
    <name type="scientific">Taibaiella soli</name>
    <dbReference type="NCBI Taxonomy" id="1649169"/>
    <lineage>
        <taxon>Bacteria</taxon>
        <taxon>Pseudomonadati</taxon>
        <taxon>Bacteroidota</taxon>
        <taxon>Chitinophagia</taxon>
        <taxon>Chitinophagales</taxon>
        <taxon>Chitinophagaceae</taxon>
        <taxon>Taibaiella</taxon>
    </lineage>
</organism>
<sequence>MIDTVLKKFMELGICALSLHDSIFVNNESDLNHAEELITQAMSEKHGVKVSFKRNQFMRSKKKNVLKKGLRKWLN</sequence>
<evidence type="ECO:0008006" key="3">
    <source>
        <dbReference type="Google" id="ProtNLM"/>
    </source>
</evidence>
<gene>
    <name evidence="1" type="ORF">DN068_12160</name>
</gene>